<feature type="domain" description="Outer membrane protein beta-barrel" evidence="2">
    <location>
        <begin position="8"/>
        <end position="176"/>
    </location>
</feature>
<comment type="caution">
    <text evidence="3">The sequence shown here is derived from an EMBL/GenBank/DDBJ whole genome shotgun (WGS) entry which is preliminary data.</text>
</comment>
<dbReference type="SUPFAM" id="SSF56925">
    <property type="entry name" value="OMPA-like"/>
    <property type="match status" value="1"/>
</dbReference>
<keyword evidence="4" id="KW-1185">Reference proteome</keyword>
<evidence type="ECO:0000313" key="4">
    <source>
        <dbReference type="Proteomes" id="UP000295215"/>
    </source>
</evidence>
<evidence type="ECO:0000259" key="2">
    <source>
        <dbReference type="Pfam" id="PF13505"/>
    </source>
</evidence>
<dbReference type="EMBL" id="SOAG01000003">
    <property type="protein sequence ID" value="TDS65027.1"/>
    <property type="molecule type" value="Genomic_DNA"/>
</dbReference>
<dbReference type="RefSeq" id="WP_133711637.1">
    <property type="nucleotide sequence ID" value="NZ_SOAG01000003.1"/>
</dbReference>
<dbReference type="Proteomes" id="UP000295215">
    <property type="component" value="Unassembled WGS sequence"/>
</dbReference>
<dbReference type="InterPro" id="IPR027385">
    <property type="entry name" value="Beta-barrel_OMP"/>
</dbReference>
<proteinExistence type="predicted"/>
<accession>A0A4R7F4P8</accession>
<keyword evidence="1" id="KW-0732">Signal</keyword>
<name>A0A4R7F4P8_9FLAO</name>
<sequence length="203" mass="22073">MKLKFLTTLTLLTFFCQTGKAQQSDIWSKIRLEAGWGYNLPTAPTSGITASDFAGVKSFYGGVKYELDDVWGIRGTYAFNSFEHKNDKDFGLDVHKLMAEATYNILQASGTDFAHTFDVEAHAGLGLSLADSKVSSGSDKMVSFQLGVMPQYKITDNVSVLLDASYVINLGQNYNYAGVHAKENGKGTTGGYFTANIGIAVKF</sequence>
<protein>
    <submittedName>
        <fullName evidence="3">Opacity protein-like surface antigen</fullName>
    </submittedName>
</protein>
<dbReference type="InterPro" id="IPR011250">
    <property type="entry name" value="OMP/PagP_B-barrel"/>
</dbReference>
<evidence type="ECO:0000256" key="1">
    <source>
        <dbReference type="ARBA" id="ARBA00022729"/>
    </source>
</evidence>
<gene>
    <name evidence="3" type="ORF">C8P70_10347</name>
</gene>
<organism evidence="3 4">
    <name type="scientific">Myroides indicus</name>
    <dbReference type="NCBI Taxonomy" id="1323422"/>
    <lineage>
        <taxon>Bacteria</taxon>
        <taxon>Pseudomonadati</taxon>
        <taxon>Bacteroidota</taxon>
        <taxon>Flavobacteriia</taxon>
        <taxon>Flavobacteriales</taxon>
        <taxon>Flavobacteriaceae</taxon>
        <taxon>Myroides</taxon>
    </lineage>
</organism>
<dbReference type="AlphaFoldDB" id="A0A4R7F4P8"/>
<dbReference type="OrthoDB" id="1339830at2"/>
<dbReference type="Pfam" id="PF13505">
    <property type="entry name" value="OMP_b-brl"/>
    <property type="match status" value="1"/>
</dbReference>
<evidence type="ECO:0000313" key="3">
    <source>
        <dbReference type="EMBL" id="TDS65027.1"/>
    </source>
</evidence>
<dbReference type="Gene3D" id="2.40.160.20">
    <property type="match status" value="1"/>
</dbReference>
<reference evidence="3 4" key="1">
    <citation type="submission" date="2019-03" db="EMBL/GenBank/DDBJ databases">
        <title>Genomic Encyclopedia of Archaeal and Bacterial Type Strains, Phase II (KMG-II): from individual species to whole genera.</title>
        <authorList>
            <person name="Goeker M."/>
        </authorList>
    </citation>
    <scope>NUCLEOTIDE SEQUENCE [LARGE SCALE GENOMIC DNA]</scope>
    <source>
        <strain evidence="3 4">DSM 28213</strain>
    </source>
</reference>